<dbReference type="Pfam" id="PF00005">
    <property type="entry name" value="ABC_tran"/>
    <property type="match status" value="1"/>
</dbReference>
<dbReference type="Gene3D" id="3.40.50.300">
    <property type="entry name" value="P-loop containing nucleotide triphosphate hydrolases"/>
    <property type="match status" value="1"/>
</dbReference>
<evidence type="ECO:0000259" key="10">
    <source>
        <dbReference type="PROSITE" id="PS50929"/>
    </source>
</evidence>
<proteinExistence type="predicted"/>
<dbReference type="InterPro" id="IPR036640">
    <property type="entry name" value="ABC1_TM_sf"/>
</dbReference>
<dbReference type="InterPro" id="IPR011527">
    <property type="entry name" value="ABC1_TM_dom"/>
</dbReference>
<dbReference type="PANTHER" id="PTHR43394:SF1">
    <property type="entry name" value="ATP-BINDING CASSETTE SUB-FAMILY B MEMBER 10, MITOCHONDRIAL"/>
    <property type="match status" value="1"/>
</dbReference>
<keyword evidence="4 11" id="KW-0067">ATP-binding</keyword>
<feature type="transmembrane region" description="Helical" evidence="8">
    <location>
        <begin position="169"/>
        <end position="192"/>
    </location>
</feature>
<dbReference type="GO" id="GO:0005524">
    <property type="term" value="F:ATP binding"/>
    <property type="evidence" value="ECO:0007669"/>
    <property type="project" value="UniProtKB-KW"/>
</dbReference>
<dbReference type="PROSITE" id="PS00211">
    <property type="entry name" value="ABC_TRANSPORTER_1"/>
    <property type="match status" value="1"/>
</dbReference>
<evidence type="ECO:0000256" key="2">
    <source>
        <dbReference type="ARBA" id="ARBA00022692"/>
    </source>
</evidence>
<comment type="caution">
    <text evidence="11">The sequence shown here is derived from an EMBL/GenBank/DDBJ whole genome shotgun (WGS) entry which is preliminary data.</text>
</comment>
<gene>
    <name evidence="11" type="ORF">G5B46_08560</name>
</gene>
<dbReference type="GO" id="GO:0016887">
    <property type="term" value="F:ATP hydrolysis activity"/>
    <property type="evidence" value="ECO:0007669"/>
    <property type="project" value="InterPro"/>
</dbReference>
<feature type="domain" description="ABC transmembrane type-1" evidence="10">
    <location>
        <begin position="57"/>
        <end position="341"/>
    </location>
</feature>
<keyword evidence="2 8" id="KW-0812">Transmembrane</keyword>
<evidence type="ECO:0000256" key="3">
    <source>
        <dbReference type="ARBA" id="ARBA00022741"/>
    </source>
</evidence>
<dbReference type="CDD" id="cd18575">
    <property type="entry name" value="ABC_6TM_bac_exporter_ABCB8_10_like"/>
    <property type="match status" value="1"/>
</dbReference>
<feature type="domain" description="ABC transporter" evidence="9">
    <location>
        <begin position="376"/>
        <end position="612"/>
    </location>
</feature>
<feature type="transmembrane region" description="Helical" evidence="8">
    <location>
        <begin position="198"/>
        <end position="216"/>
    </location>
</feature>
<dbReference type="InterPro" id="IPR003439">
    <property type="entry name" value="ABC_transporter-like_ATP-bd"/>
</dbReference>
<dbReference type="GO" id="GO:0005886">
    <property type="term" value="C:plasma membrane"/>
    <property type="evidence" value="ECO:0007669"/>
    <property type="project" value="UniProtKB-SubCell"/>
</dbReference>
<evidence type="ECO:0000256" key="5">
    <source>
        <dbReference type="ARBA" id="ARBA00022989"/>
    </source>
</evidence>
<keyword evidence="6 8" id="KW-0472">Membrane</keyword>
<evidence type="ECO:0000256" key="8">
    <source>
        <dbReference type="SAM" id="Phobius"/>
    </source>
</evidence>
<dbReference type="FunFam" id="3.40.50.300:FF:000218">
    <property type="entry name" value="Multidrug ABC transporter ATP-binding protein"/>
    <property type="match status" value="1"/>
</dbReference>
<feature type="transmembrane region" description="Helical" evidence="8">
    <location>
        <begin position="314"/>
        <end position="336"/>
    </location>
</feature>
<dbReference type="InterPro" id="IPR027417">
    <property type="entry name" value="P-loop_NTPase"/>
</dbReference>
<feature type="transmembrane region" description="Helical" evidence="8">
    <location>
        <begin position="280"/>
        <end position="302"/>
    </location>
</feature>
<dbReference type="SUPFAM" id="SSF52540">
    <property type="entry name" value="P-loop containing nucleoside triphosphate hydrolases"/>
    <property type="match status" value="1"/>
</dbReference>
<evidence type="ECO:0000256" key="7">
    <source>
        <dbReference type="ARBA" id="ARBA00024725"/>
    </source>
</evidence>
<keyword evidence="5 8" id="KW-1133">Transmembrane helix</keyword>
<dbReference type="PROSITE" id="PS50893">
    <property type="entry name" value="ABC_TRANSPORTER_2"/>
    <property type="match status" value="1"/>
</dbReference>
<dbReference type="GO" id="GO:0015421">
    <property type="term" value="F:ABC-type oligopeptide transporter activity"/>
    <property type="evidence" value="ECO:0007669"/>
    <property type="project" value="TreeGrafter"/>
</dbReference>
<organism evidence="11">
    <name type="scientific">Caulobacter sp. 602-2</name>
    <dbReference type="NCBI Taxonomy" id="2710887"/>
    <lineage>
        <taxon>Bacteria</taxon>
        <taxon>Pseudomonadati</taxon>
        <taxon>Pseudomonadota</taxon>
        <taxon>Alphaproteobacteria</taxon>
        <taxon>Caulobacterales</taxon>
        <taxon>Caulobacteraceae</taxon>
        <taxon>Caulobacter</taxon>
    </lineage>
</organism>
<dbReference type="InterPro" id="IPR017871">
    <property type="entry name" value="ABC_transporter-like_CS"/>
</dbReference>
<dbReference type="InterPro" id="IPR039421">
    <property type="entry name" value="Type_1_exporter"/>
</dbReference>
<name>A0A6G4QVZ0_9CAUL</name>
<accession>A0A6G4QVZ0</accession>
<dbReference type="InterPro" id="IPR011918">
    <property type="entry name" value="ABC_MsbA_ATP-bd"/>
</dbReference>
<evidence type="ECO:0000313" key="11">
    <source>
        <dbReference type="EMBL" id="NGM49653.1"/>
    </source>
</evidence>
<protein>
    <submittedName>
        <fullName evidence="11">ATP-binding cassette domain-containing protein</fullName>
    </submittedName>
</protein>
<feature type="transmembrane region" description="Helical" evidence="8">
    <location>
        <begin position="97"/>
        <end position="119"/>
    </location>
</feature>
<dbReference type="PANTHER" id="PTHR43394">
    <property type="entry name" value="ATP-DEPENDENT PERMEASE MDL1, MITOCHONDRIAL"/>
    <property type="match status" value="1"/>
</dbReference>
<feature type="transmembrane region" description="Helical" evidence="8">
    <location>
        <begin position="56"/>
        <end position="77"/>
    </location>
</feature>
<dbReference type="SUPFAM" id="SSF90123">
    <property type="entry name" value="ABC transporter transmembrane region"/>
    <property type="match status" value="1"/>
</dbReference>
<dbReference type="Gene3D" id="1.20.1560.10">
    <property type="entry name" value="ABC transporter type 1, transmembrane domain"/>
    <property type="match status" value="1"/>
</dbReference>
<reference evidence="11" key="1">
    <citation type="submission" date="2020-02" db="EMBL/GenBank/DDBJ databases">
        <authorList>
            <person name="Gao J."/>
            <person name="Sun J."/>
        </authorList>
    </citation>
    <scope>NUCLEOTIDE SEQUENCE</scope>
    <source>
        <strain evidence="11">602-2</strain>
    </source>
</reference>
<dbReference type="NCBIfam" id="TIGR02204">
    <property type="entry name" value="MsbA_rel"/>
    <property type="match status" value="1"/>
</dbReference>
<dbReference type="PROSITE" id="PS50929">
    <property type="entry name" value="ABC_TM1F"/>
    <property type="match status" value="1"/>
</dbReference>
<comment type="subcellular location">
    <subcellularLocation>
        <location evidence="1">Cell membrane</location>
        <topology evidence="1">Multi-pass membrane protein</topology>
    </subcellularLocation>
</comment>
<dbReference type="EMBL" id="JAAKGT010000003">
    <property type="protein sequence ID" value="NGM49653.1"/>
    <property type="molecule type" value="Genomic_DNA"/>
</dbReference>
<dbReference type="InterPro" id="IPR003593">
    <property type="entry name" value="AAA+_ATPase"/>
</dbReference>
<dbReference type="SMART" id="SM00382">
    <property type="entry name" value="AAA"/>
    <property type="match status" value="1"/>
</dbReference>
<dbReference type="AlphaFoldDB" id="A0A6G4QVZ0"/>
<comment type="function">
    <text evidence="7">Part of an ABC transporter complex. Transmembrane domains (TMD) form a pore in the inner membrane and the ATP-binding domain (NBD) is responsible for energy generation.</text>
</comment>
<evidence type="ECO:0000256" key="6">
    <source>
        <dbReference type="ARBA" id="ARBA00023136"/>
    </source>
</evidence>
<evidence type="ECO:0000256" key="4">
    <source>
        <dbReference type="ARBA" id="ARBA00022840"/>
    </source>
</evidence>
<dbReference type="GO" id="GO:0090374">
    <property type="term" value="P:oligopeptide export from mitochondrion"/>
    <property type="evidence" value="ECO:0007669"/>
    <property type="project" value="TreeGrafter"/>
</dbReference>
<keyword evidence="3" id="KW-0547">Nucleotide-binding</keyword>
<evidence type="ECO:0000259" key="9">
    <source>
        <dbReference type="PROSITE" id="PS50893"/>
    </source>
</evidence>
<sequence length="619" mass="65131">MMTDVNGGEIQADGRPGAGAELAQSLSEAAARRPRRKDIRPLAHLLPFVRRHIGDALAAGFFLLFSTSATLGLTAAFKEVIDKGFAKGAPGAGAVNGAFLLLGGVALVLAVATAARFFFVTRLGERVVADLRRALYGHVLSLDPAYFLKTRTGEVLSRMTTDVTLIDQLVGASASIAIRNTLSLVGGLGYMAVVSPKLAGFIVLMVPVVLAPMFLMGRNVRKLSATAQDRFADAVGYAGESLDALDTVQAFVREREADRRFGAAVETAFDASVRRIRARALMTSVVITLAFGGVTLLLWFGAQLVLKGEMTPGTLAQFALLAIMAAGSVGALGEVWGDVQKASGAMDRIAELLNAKPGIAPPEAPKTLPSPVRGEIAFEDVAFAYPGRPDLPALNGFSLTVKPGETVALVGPSGAGKSTVLRLLLRFYDPQDGAIRLDGVDLREATPAEVRGTMALVAQDSPLFSGSAMDNIRFGRADASEEEARAAADAAQATGFITALPQGFDTPVGERAKTLSGGQRQRLAIARALVRQAPILLLDEATSALDAENERLVQQALDAAMSGRTTLVIAHRLATVLQADRIVVMEDGRVVEEGRHADLVAKGGLYARLARLQFGVEAA</sequence>
<dbReference type="Pfam" id="PF00664">
    <property type="entry name" value="ABC_membrane"/>
    <property type="match status" value="1"/>
</dbReference>
<evidence type="ECO:0000256" key="1">
    <source>
        <dbReference type="ARBA" id="ARBA00004651"/>
    </source>
</evidence>
<dbReference type="RefSeq" id="WP_165257777.1">
    <property type="nucleotide sequence ID" value="NZ_JAAKGT010000003.1"/>
</dbReference>